<dbReference type="OrthoDB" id="127107at2"/>
<dbReference type="RefSeq" id="WP_145357172.1">
    <property type="nucleotide sequence ID" value="NZ_CP036265.1"/>
</dbReference>
<evidence type="ECO:0000313" key="7">
    <source>
        <dbReference type="EMBL" id="QDT14384.1"/>
    </source>
</evidence>
<keyword evidence="3 4" id="KW-0408">Iron</keyword>
<evidence type="ECO:0000256" key="2">
    <source>
        <dbReference type="ARBA" id="ARBA00022723"/>
    </source>
</evidence>
<dbReference type="PANTHER" id="PTHR35889">
    <property type="entry name" value="CYCLOINULO-OLIGOSACCHARIDE FRUCTANOTRANSFERASE-RELATED"/>
    <property type="match status" value="1"/>
</dbReference>
<proteinExistence type="predicted"/>
<keyword evidence="8" id="KW-1185">Reference proteome</keyword>
<evidence type="ECO:0000313" key="8">
    <source>
        <dbReference type="Proteomes" id="UP000318741"/>
    </source>
</evidence>
<dbReference type="GO" id="GO:0020037">
    <property type="term" value="F:heme binding"/>
    <property type="evidence" value="ECO:0007669"/>
    <property type="project" value="InterPro"/>
</dbReference>
<dbReference type="PANTHER" id="PTHR35889:SF3">
    <property type="entry name" value="F-BOX DOMAIN-CONTAINING PROTEIN"/>
    <property type="match status" value="1"/>
</dbReference>
<dbReference type="KEGG" id="acaf:CA12_04570"/>
<dbReference type="AlphaFoldDB" id="A0A517P4U0"/>
<reference evidence="7 8" key="1">
    <citation type="submission" date="2019-02" db="EMBL/GenBank/DDBJ databases">
        <title>Deep-cultivation of Planctomycetes and their phenomic and genomic characterization uncovers novel biology.</title>
        <authorList>
            <person name="Wiegand S."/>
            <person name="Jogler M."/>
            <person name="Boedeker C."/>
            <person name="Pinto D."/>
            <person name="Vollmers J."/>
            <person name="Rivas-Marin E."/>
            <person name="Kohn T."/>
            <person name="Peeters S.H."/>
            <person name="Heuer A."/>
            <person name="Rast P."/>
            <person name="Oberbeckmann S."/>
            <person name="Bunk B."/>
            <person name="Jeske O."/>
            <person name="Meyerdierks A."/>
            <person name="Storesund J.E."/>
            <person name="Kallscheuer N."/>
            <person name="Luecker S."/>
            <person name="Lage O.M."/>
            <person name="Pohl T."/>
            <person name="Merkel B.J."/>
            <person name="Hornburger P."/>
            <person name="Mueller R.-W."/>
            <person name="Bruemmer F."/>
            <person name="Labrenz M."/>
            <person name="Spormann A.M."/>
            <person name="Op den Camp H."/>
            <person name="Overmann J."/>
            <person name="Amann R."/>
            <person name="Jetten M.S.M."/>
            <person name="Mascher T."/>
            <person name="Medema M.H."/>
            <person name="Devos D.P."/>
            <person name="Kaster A.-K."/>
            <person name="Ovreas L."/>
            <person name="Rohde M."/>
            <person name="Galperin M.Y."/>
            <person name="Jogler C."/>
        </authorList>
    </citation>
    <scope>NUCLEOTIDE SEQUENCE [LARGE SCALE GENOMIC DNA]</scope>
    <source>
        <strain evidence="7 8">CA12</strain>
    </source>
</reference>
<dbReference type="Pfam" id="PF07583">
    <property type="entry name" value="PSCyt2"/>
    <property type="match status" value="1"/>
</dbReference>
<evidence type="ECO:0000256" key="4">
    <source>
        <dbReference type="PROSITE-ProRule" id="PRU00433"/>
    </source>
</evidence>
<evidence type="ECO:0000256" key="3">
    <source>
        <dbReference type="ARBA" id="ARBA00023004"/>
    </source>
</evidence>
<keyword evidence="1 4" id="KW-0349">Heme</keyword>
<dbReference type="Proteomes" id="UP000318741">
    <property type="component" value="Chromosome"/>
</dbReference>
<evidence type="ECO:0000256" key="1">
    <source>
        <dbReference type="ARBA" id="ARBA00022617"/>
    </source>
</evidence>
<keyword evidence="2 4" id="KW-0479">Metal-binding</keyword>
<dbReference type="InterPro" id="IPR022655">
    <property type="entry name" value="DUF1553"/>
</dbReference>
<keyword evidence="5" id="KW-0732">Signal</keyword>
<dbReference type="InterPro" id="IPR036909">
    <property type="entry name" value="Cyt_c-like_dom_sf"/>
</dbReference>
<feature type="domain" description="Cytochrome c" evidence="6">
    <location>
        <begin position="35"/>
        <end position="185"/>
    </location>
</feature>
<dbReference type="InterPro" id="IPR011444">
    <property type="entry name" value="DUF1549"/>
</dbReference>
<dbReference type="PROSITE" id="PS51007">
    <property type="entry name" value="CYTC"/>
    <property type="match status" value="1"/>
</dbReference>
<feature type="signal peptide" evidence="5">
    <location>
        <begin position="1"/>
        <end position="22"/>
    </location>
</feature>
<dbReference type="Pfam" id="PF07635">
    <property type="entry name" value="PSCyt1"/>
    <property type="match status" value="1"/>
</dbReference>
<dbReference type="InterPro" id="IPR009056">
    <property type="entry name" value="Cyt_c-like_dom"/>
</dbReference>
<gene>
    <name evidence="7" type="ORF">CA12_04570</name>
</gene>
<organism evidence="7 8">
    <name type="scientific">Alienimonas californiensis</name>
    <dbReference type="NCBI Taxonomy" id="2527989"/>
    <lineage>
        <taxon>Bacteria</taxon>
        <taxon>Pseudomonadati</taxon>
        <taxon>Planctomycetota</taxon>
        <taxon>Planctomycetia</taxon>
        <taxon>Planctomycetales</taxon>
        <taxon>Planctomycetaceae</taxon>
        <taxon>Alienimonas</taxon>
    </lineage>
</organism>
<evidence type="ECO:0000256" key="5">
    <source>
        <dbReference type="SAM" id="SignalP"/>
    </source>
</evidence>
<evidence type="ECO:0000259" key="6">
    <source>
        <dbReference type="PROSITE" id="PS51007"/>
    </source>
</evidence>
<dbReference type="InterPro" id="IPR011429">
    <property type="entry name" value="Cyt_c_Planctomycete-type"/>
</dbReference>
<dbReference type="Pfam" id="PF07587">
    <property type="entry name" value="PSD1"/>
    <property type="match status" value="1"/>
</dbReference>
<dbReference type="EMBL" id="CP036265">
    <property type="protein sequence ID" value="QDT14384.1"/>
    <property type="molecule type" value="Genomic_DNA"/>
</dbReference>
<dbReference type="GO" id="GO:0046872">
    <property type="term" value="F:metal ion binding"/>
    <property type="evidence" value="ECO:0007669"/>
    <property type="project" value="UniProtKB-KW"/>
</dbReference>
<dbReference type="GO" id="GO:0009055">
    <property type="term" value="F:electron transfer activity"/>
    <property type="evidence" value="ECO:0007669"/>
    <property type="project" value="InterPro"/>
</dbReference>
<dbReference type="SUPFAM" id="SSF46626">
    <property type="entry name" value="Cytochrome c"/>
    <property type="match status" value="1"/>
</dbReference>
<feature type="chain" id="PRO_5021781305" evidence="5">
    <location>
        <begin position="23"/>
        <end position="1067"/>
    </location>
</feature>
<protein>
    <submittedName>
        <fullName evidence="7">Planctomycete cytochrome C</fullName>
    </submittedName>
</protein>
<name>A0A517P4U0_9PLAN</name>
<sequence length="1067" mass="116299" precursor="true">MRPFAVAAPLAVACLTAAGLTAAGLAAGPDRPAATDAAAGEAVAEAPVDFNRDVRPILSNKCNLCHGNDGAGRSTPLRFDTAEGAFVELNGGGHAIVPGDPAASVMLDRVTDEYAPMPPEGEGDPLTPAEVDTLRRWIEQGAEWTGHWAFEAVVKPPVPQGSPSPSGGARPEMYNEIDAFLHQELAASGLPVNGEATKAQLIRRATFTLTGLPPTPAEVDAFLKDDAPDAYDRLVDRLLASPRYGERRARYWLDAARYGDTHGLHLDNERSIWPYRDWVVRAFNENKPFDEFTVEQLAGDLLPDPSLDQLIATGFNRCNVTTSEGGSIDEEYRVRYAVDRTETVGTVFMGLTVGCAACHDHKFDPISQKEFYSLYAYYRSARDAPMDGNALLPPPSVRAEAPWQTAERGRLQSEIAAEEHAFRSYVAGLNYEPAPESVEPVDPAERADFLWVDDALPAGAKPEGDEDDGGVNGWSWYPESEGPVQSGAVGWERNTRYQGQSFFTGATSPVVAREGDSAFVHVFIEYGGNPGAIMLQVHTKSEGWEHRAIWGNKNAIGFGTVDTPSRLPKGGLPERREWTRLEVPLSEIGIEPGDEIDGLAFTQKGGHVRWDAAGFQTTAAPALRLTAARTAWEAAVAETKTADRLPAEIAAVLAQPADQRGDEGEGALADYFRTAVFPQIEERFTSHETELGALRAAISRLDATVPNTLVMRDEDQPRDAFVLDRGEYDNPTEQVFPGTPAALPPLPEDAPQNRLTLARWLVDPNHPLTARVTVNRIWQQHFGTGLVRTSEDFGFQGEWPSHPELLDWLAAEFIESGWNVKALHRRIVTSAAFRRASAVGPDQLEADPDNRLLARGPRYRLDAEAIRDAALAVSGLLVEHLGGPGVKPYQPDGLWEAVGYTDSNTAKFQRDDGAALHRRSLYTFWKRTSPPPSLSTFDAPSRESCVVRRSRTNTPLQALALMNDVQYVEASRHLAARLLTEGGTTDEERLKHGFRLTLGRAPEADELAVLTRVLEARRSDFAADPAAAQELLSVGATARNEALDPVEHAAFTLLASLMMNTDAFVTN</sequence>
<accession>A0A517P4U0</accession>